<evidence type="ECO:0000313" key="2">
    <source>
        <dbReference type="Proteomes" id="UP000032229"/>
    </source>
</evidence>
<gene>
    <name evidence="1" type="ORF">AW14_06935</name>
</gene>
<organism evidence="1 2">
    <name type="scientific">Siansivirga zeaxanthinifaciens CC-SAMT-1</name>
    <dbReference type="NCBI Taxonomy" id="1454006"/>
    <lineage>
        <taxon>Bacteria</taxon>
        <taxon>Pseudomonadati</taxon>
        <taxon>Bacteroidota</taxon>
        <taxon>Flavobacteriia</taxon>
        <taxon>Flavobacteriales</taxon>
        <taxon>Flavobacteriaceae</taxon>
        <taxon>Siansivirga</taxon>
    </lineage>
</organism>
<dbReference type="Proteomes" id="UP000032229">
    <property type="component" value="Chromosome"/>
</dbReference>
<dbReference type="AlphaFoldDB" id="A0A0C5WCT2"/>
<dbReference type="HOGENOM" id="CLU_2000879_0_0_10"/>
<protein>
    <submittedName>
        <fullName evidence="1">Uncharacterized protein</fullName>
    </submittedName>
</protein>
<accession>A0A0C5WCT2</accession>
<reference evidence="1 2" key="1">
    <citation type="submission" date="2014-02" db="EMBL/GenBank/DDBJ databases">
        <authorList>
            <person name="Young C.-C."/>
            <person name="Hameed A."/>
            <person name="Huang H.-C."/>
            <person name="Shahina M."/>
        </authorList>
    </citation>
    <scope>NUCLEOTIDE SEQUENCE [LARGE SCALE GENOMIC DNA]</scope>
    <source>
        <strain evidence="1 2">CC-SAMT-1</strain>
    </source>
</reference>
<dbReference type="RefSeq" id="WP_044638118.1">
    <property type="nucleotide sequence ID" value="NZ_CP007202.1"/>
</dbReference>
<proteinExistence type="predicted"/>
<dbReference type="OrthoDB" id="1439454at2"/>
<evidence type="ECO:0000313" key="1">
    <source>
        <dbReference type="EMBL" id="AJR04848.1"/>
    </source>
</evidence>
<dbReference type="EMBL" id="CP007202">
    <property type="protein sequence ID" value="AJR04848.1"/>
    <property type="molecule type" value="Genomic_DNA"/>
</dbReference>
<name>A0A0C5WCT2_9FLAO</name>
<sequence length="123" mass="14152">MKTPIHTNIPFIVTKKISNANGFLLPSTLYNEIKTLAKIPIKGFYLHEVPESTDYNFKVFKNAFVNDKLTIQTQLVRKNSDSYLVNIMVTKQKNKLNHQETICSALFSFPIEKSHFKENKTAC</sequence>
<keyword evidence="2" id="KW-1185">Reference proteome</keyword>
<dbReference type="KEGG" id="sze:AW14_06935"/>